<name>A0A2A6B8A2_PRIPA</name>
<keyword evidence="2" id="KW-1185">Reference proteome</keyword>
<dbReference type="AlphaFoldDB" id="A0A2A6B8A2"/>
<gene>
    <name evidence="1" type="primary">WBGene00282192</name>
</gene>
<evidence type="ECO:0000313" key="1">
    <source>
        <dbReference type="EnsemblMetazoa" id="PPA43823.1"/>
    </source>
</evidence>
<sequence length="78" mass="9014">MVAIALRQCLSPGPVLFMRTVEKAHFVDFLVLKRDGEMQLAKSGLPSHRPDDNLVQELLPLRRLTKRRRGLVFLRKMC</sequence>
<accession>A0A2A6B8A2</accession>
<accession>A0A8R1Z2D8</accession>
<dbReference type="EnsemblMetazoa" id="PPA43823.1">
    <property type="protein sequence ID" value="PPA43823.1"/>
    <property type="gene ID" value="WBGene00282192"/>
</dbReference>
<dbReference type="Proteomes" id="UP000005239">
    <property type="component" value="Unassembled WGS sequence"/>
</dbReference>
<evidence type="ECO:0000313" key="2">
    <source>
        <dbReference type="Proteomes" id="UP000005239"/>
    </source>
</evidence>
<organism evidence="1 2">
    <name type="scientific">Pristionchus pacificus</name>
    <name type="common">Parasitic nematode worm</name>
    <dbReference type="NCBI Taxonomy" id="54126"/>
    <lineage>
        <taxon>Eukaryota</taxon>
        <taxon>Metazoa</taxon>
        <taxon>Ecdysozoa</taxon>
        <taxon>Nematoda</taxon>
        <taxon>Chromadorea</taxon>
        <taxon>Rhabditida</taxon>
        <taxon>Rhabditina</taxon>
        <taxon>Diplogasteromorpha</taxon>
        <taxon>Diplogasteroidea</taxon>
        <taxon>Neodiplogasteridae</taxon>
        <taxon>Pristionchus</taxon>
    </lineage>
</organism>
<reference evidence="2" key="1">
    <citation type="journal article" date="2008" name="Nat. Genet.">
        <title>The Pristionchus pacificus genome provides a unique perspective on nematode lifestyle and parasitism.</title>
        <authorList>
            <person name="Dieterich C."/>
            <person name="Clifton S.W."/>
            <person name="Schuster L.N."/>
            <person name="Chinwalla A."/>
            <person name="Delehaunty K."/>
            <person name="Dinkelacker I."/>
            <person name="Fulton L."/>
            <person name="Fulton R."/>
            <person name="Godfrey J."/>
            <person name="Minx P."/>
            <person name="Mitreva M."/>
            <person name="Roeseler W."/>
            <person name="Tian H."/>
            <person name="Witte H."/>
            <person name="Yang S.P."/>
            <person name="Wilson R.K."/>
            <person name="Sommer R.J."/>
        </authorList>
    </citation>
    <scope>NUCLEOTIDE SEQUENCE [LARGE SCALE GENOMIC DNA]</scope>
    <source>
        <strain evidence="2">PS312</strain>
    </source>
</reference>
<protein>
    <submittedName>
        <fullName evidence="1">Uncharacterized protein</fullName>
    </submittedName>
</protein>
<reference evidence="1" key="2">
    <citation type="submission" date="2022-06" db="UniProtKB">
        <authorList>
            <consortium name="EnsemblMetazoa"/>
        </authorList>
    </citation>
    <scope>IDENTIFICATION</scope>
    <source>
        <strain evidence="1">PS312</strain>
    </source>
</reference>
<proteinExistence type="predicted"/>